<dbReference type="GO" id="GO:0046872">
    <property type="term" value="F:metal ion binding"/>
    <property type="evidence" value="ECO:0007669"/>
    <property type="project" value="UniProtKB-UniRule"/>
</dbReference>
<dbReference type="STRING" id="553973.CLOHYLEM_03952"/>
<dbReference type="NCBIfam" id="TIGR00539">
    <property type="entry name" value="hemN_rel"/>
    <property type="match status" value="1"/>
</dbReference>
<evidence type="ECO:0000256" key="3">
    <source>
        <dbReference type="ARBA" id="ARBA00022617"/>
    </source>
</evidence>
<dbReference type="HOGENOM" id="CLU_027579_1_1_9"/>
<organism evidence="11 12">
    <name type="scientific">[Clostridium] hylemonae DSM 15053</name>
    <dbReference type="NCBI Taxonomy" id="553973"/>
    <lineage>
        <taxon>Bacteria</taxon>
        <taxon>Bacillati</taxon>
        <taxon>Bacillota</taxon>
        <taxon>Clostridia</taxon>
        <taxon>Lachnospirales</taxon>
        <taxon>Lachnospiraceae</taxon>
    </lineage>
</organism>
<evidence type="ECO:0000259" key="10">
    <source>
        <dbReference type="PROSITE" id="PS51918"/>
    </source>
</evidence>
<dbReference type="AlphaFoldDB" id="C0BVT9"/>
<reference evidence="11" key="1">
    <citation type="submission" date="2009-02" db="EMBL/GenBank/DDBJ databases">
        <authorList>
            <person name="Fulton L."/>
            <person name="Clifton S."/>
            <person name="Fulton B."/>
            <person name="Xu J."/>
            <person name="Minx P."/>
            <person name="Pepin K.H."/>
            <person name="Johnson M."/>
            <person name="Bhonagiri V."/>
            <person name="Nash W.E."/>
            <person name="Mardis E.R."/>
            <person name="Wilson R.K."/>
        </authorList>
    </citation>
    <scope>NUCLEOTIDE SEQUENCE [LARGE SCALE GENOMIC DNA]</scope>
    <source>
        <strain evidence="11">DSM 15053</strain>
    </source>
</reference>
<comment type="similarity">
    <text evidence="1">Belongs to the anaerobic coproporphyrinogen-III oxidase family. HemW subfamily.</text>
</comment>
<keyword evidence="8 9" id="KW-0143">Chaperone</keyword>
<dbReference type="Proteomes" id="UP000004893">
    <property type="component" value="Unassembled WGS sequence"/>
</dbReference>
<dbReference type="SFLD" id="SFLDF00288">
    <property type="entry name" value="HemN-like__clustered_with_nucl"/>
    <property type="match status" value="1"/>
</dbReference>
<evidence type="ECO:0000256" key="9">
    <source>
        <dbReference type="RuleBase" id="RU364116"/>
    </source>
</evidence>
<comment type="function">
    <text evidence="9">Probably acts as a heme chaperone, transferring heme to an unknown acceptor. Binds one molecule of heme per monomer, possibly covalently. Binds 1 [4Fe-4S] cluster. The cluster is coordinated with 3 cysteines and an exchangeable S-adenosyl-L-methionine.</text>
</comment>
<dbReference type="Pfam" id="PF04055">
    <property type="entry name" value="Radical_SAM"/>
    <property type="match status" value="1"/>
</dbReference>
<evidence type="ECO:0000256" key="5">
    <source>
        <dbReference type="ARBA" id="ARBA00022723"/>
    </source>
</evidence>
<name>C0BVT9_9FIRM</name>
<protein>
    <recommendedName>
        <fullName evidence="2 9">Heme chaperone HemW</fullName>
    </recommendedName>
</protein>
<keyword evidence="9" id="KW-0963">Cytoplasm</keyword>
<dbReference type="CDD" id="cd01335">
    <property type="entry name" value="Radical_SAM"/>
    <property type="match status" value="1"/>
</dbReference>
<sequence>MRPLELYIHIPFCIKKCRYCDFQSAPSTKEERQEYVTGLCRKIRSYGELAEAYHVVTVFIGGGTPSVLEGAQILDIMDAVRGTFPIDAGAEITMEANPGTVTKEKFKTLRHAGINRLSIGLQSTDNSELKMLGRIHTYEDFLQTFDAARETGFDNINVDLMSAIPFQSVDSWDTTLIRTAGLGPEHISAYSLIIEEGTPFFERYGNGKRAGELPSEEEERLMYMHTRDILSEYGYHRYEISNYARPGYECRHNLGYWNRAEYLGIGTGAASLMQEYRFTEGEEPVKLSVQEQMEEFMFLGLRKTEGISKKAFQKCFGRAVESVYGKVIIEMCRKGLLEMEGDAVRLTEKGTDVSNYVMSEFLLDKEA</sequence>
<dbReference type="InterPro" id="IPR034505">
    <property type="entry name" value="Coproporphyrinogen-III_oxidase"/>
</dbReference>
<dbReference type="InterPro" id="IPR013785">
    <property type="entry name" value="Aldolase_TIM"/>
</dbReference>
<gene>
    <name evidence="11" type="ORF">CLOHYLEM_03952</name>
</gene>
<feature type="domain" description="Radical SAM core" evidence="10">
    <location>
        <begin position="1"/>
        <end position="236"/>
    </location>
</feature>
<keyword evidence="6 9" id="KW-0408">Iron</keyword>
<dbReference type="InterPro" id="IPR007197">
    <property type="entry name" value="rSAM"/>
</dbReference>
<dbReference type="RefSeq" id="WP_006441280.1">
    <property type="nucleotide sequence ID" value="NZ_CP036524.1"/>
</dbReference>
<dbReference type="EMBL" id="ABYI02000001">
    <property type="protein sequence ID" value="EEG75976.1"/>
    <property type="molecule type" value="Genomic_DNA"/>
</dbReference>
<dbReference type="InterPro" id="IPR006638">
    <property type="entry name" value="Elp3/MiaA/NifB-like_rSAM"/>
</dbReference>
<dbReference type="SFLD" id="SFLDG01065">
    <property type="entry name" value="anaerobic_coproporphyrinogen-I"/>
    <property type="match status" value="1"/>
</dbReference>
<keyword evidence="4 9" id="KW-0949">S-adenosyl-L-methionine</keyword>
<dbReference type="OrthoDB" id="9808022at2"/>
<keyword evidence="12" id="KW-1185">Reference proteome</keyword>
<dbReference type="PANTHER" id="PTHR13932:SF5">
    <property type="entry name" value="RADICAL S-ADENOSYL METHIONINE DOMAIN-CONTAINING PROTEIN 1, MITOCHONDRIAL"/>
    <property type="match status" value="1"/>
</dbReference>
<dbReference type="Pfam" id="PF06969">
    <property type="entry name" value="HemN_C"/>
    <property type="match status" value="1"/>
</dbReference>
<dbReference type="SMART" id="SM00729">
    <property type="entry name" value="Elp3"/>
    <property type="match status" value="1"/>
</dbReference>
<dbReference type="InterPro" id="IPR010723">
    <property type="entry name" value="HemN_C"/>
</dbReference>
<comment type="subcellular location">
    <subcellularLocation>
        <location evidence="9">Cytoplasm</location>
    </subcellularLocation>
</comment>
<dbReference type="GO" id="GO:0005737">
    <property type="term" value="C:cytoplasm"/>
    <property type="evidence" value="ECO:0007669"/>
    <property type="project" value="UniProtKB-SubCell"/>
</dbReference>
<keyword evidence="7 9" id="KW-0411">Iron-sulfur</keyword>
<reference evidence="11" key="2">
    <citation type="submission" date="2013-06" db="EMBL/GenBank/DDBJ databases">
        <title>Draft genome sequence of Clostridium hylemonae (DSM 15053).</title>
        <authorList>
            <person name="Sudarsanam P."/>
            <person name="Ley R."/>
            <person name="Guruge J."/>
            <person name="Turnbaugh P.J."/>
            <person name="Mahowald M."/>
            <person name="Liep D."/>
            <person name="Gordon J."/>
        </authorList>
    </citation>
    <scope>NUCLEOTIDE SEQUENCE</scope>
    <source>
        <strain evidence="11">DSM 15053</strain>
    </source>
</reference>
<dbReference type="InterPro" id="IPR058240">
    <property type="entry name" value="rSAM_sf"/>
</dbReference>
<dbReference type="SUPFAM" id="SSF102114">
    <property type="entry name" value="Radical SAM enzymes"/>
    <property type="match status" value="1"/>
</dbReference>
<dbReference type="eggNOG" id="COG0635">
    <property type="taxonomic scope" value="Bacteria"/>
</dbReference>
<dbReference type="SFLD" id="SFLDS00029">
    <property type="entry name" value="Radical_SAM"/>
    <property type="match status" value="1"/>
</dbReference>
<evidence type="ECO:0000313" key="11">
    <source>
        <dbReference type="EMBL" id="EEG75976.1"/>
    </source>
</evidence>
<dbReference type="GO" id="GO:0006779">
    <property type="term" value="P:porphyrin-containing compound biosynthetic process"/>
    <property type="evidence" value="ECO:0007669"/>
    <property type="project" value="InterPro"/>
</dbReference>
<evidence type="ECO:0000256" key="6">
    <source>
        <dbReference type="ARBA" id="ARBA00023004"/>
    </source>
</evidence>
<evidence type="ECO:0000313" key="12">
    <source>
        <dbReference type="Proteomes" id="UP000004893"/>
    </source>
</evidence>
<evidence type="ECO:0000256" key="7">
    <source>
        <dbReference type="ARBA" id="ARBA00023014"/>
    </source>
</evidence>
<keyword evidence="11" id="KW-0560">Oxidoreductase</keyword>
<evidence type="ECO:0000256" key="8">
    <source>
        <dbReference type="ARBA" id="ARBA00023186"/>
    </source>
</evidence>
<evidence type="ECO:0000256" key="1">
    <source>
        <dbReference type="ARBA" id="ARBA00006100"/>
    </source>
</evidence>
<dbReference type="GO" id="GO:0051539">
    <property type="term" value="F:4 iron, 4 sulfur cluster binding"/>
    <property type="evidence" value="ECO:0007669"/>
    <property type="project" value="UniProtKB-UniRule"/>
</dbReference>
<dbReference type="PANTHER" id="PTHR13932">
    <property type="entry name" value="COPROPORPHYRINIGEN III OXIDASE"/>
    <property type="match status" value="1"/>
</dbReference>
<dbReference type="InterPro" id="IPR004559">
    <property type="entry name" value="HemW-like"/>
</dbReference>
<accession>C0BVT9</accession>
<keyword evidence="5 9" id="KW-0479">Metal-binding</keyword>
<keyword evidence="3 9" id="KW-0349">Heme</keyword>
<dbReference type="GO" id="GO:0004109">
    <property type="term" value="F:coproporphyrinogen oxidase activity"/>
    <property type="evidence" value="ECO:0007669"/>
    <property type="project" value="InterPro"/>
</dbReference>
<dbReference type="Gene3D" id="3.20.20.70">
    <property type="entry name" value="Aldolase class I"/>
    <property type="match status" value="1"/>
</dbReference>
<evidence type="ECO:0000256" key="4">
    <source>
        <dbReference type="ARBA" id="ARBA00022691"/>
    </source>
</evidence>
<dbReference type="SFLD" id="SFLDF00562">
    <property type="entry name" value="HemN-like__clustered_with_heat"/>
    <property type="match status" value="1"/>
</dbReference>
<proteinExistence type="inferred from homology"/>
<comment type="caution">
    <text evidence="11">The sequence shown here is derived from an EMBL/GenBank/DDBJ whole genome shotgun (WGS) entry which is preliminary data.</text>
</comment>
<evidence type="ECO:0000256" key="2">
    <source>
        <dbReference type="ARBA" id="ARBA00017228"/>
    </source>
</evidence>
<keyword evidence="9" id="KW-0004">4Fe-4S</keyword>
<dbReference type="PROSITE" id="PS51918">
    <property type="entry name" value="RADICAL_SAM"/>
    <property type="match status" value="1"/>
</dbReference>